<name>A0AAN9UUC3_9PEZI</name>
<comment type="caution">
    <text evidence="2">The sequence shown here is derived from an EMBL/GenBank/DDBJ whole genome shotgun (WGS) entry which is preliminary data.</text>
</comment>
<dbReference type="Proteomes" id="UP001320420">
    <property type="component" value="Unassembled WGS sequence"/>
</dbReference>
<feature type="region of interest" description="Disordered" evidence="1">
    <location>
        <begin position="1"/>
        <end position="99"/>
    </location>
</feature>
<keyword evidence="3" id="KW-1185">Reference proteome</keyword>
<organism evidence="2 3">
    <name type="scientific">Diatrype stigma</name>
    <dbReference type="NCBI Taxonomy" id="117547"/>
    <lineage>
        <taxon>Eukaryota</taxon>
        <taxon>Fungi</taxon>
        <taxon>Dikarya</taxon>
        <taxon>Ascomycota</taxon>
        <taxon>Pezizomycotina</taxon>
        <taxon>Sordariomycetes</taxon>
        <taxon>Xylariomycetidae</taxon>
        <taxon>Xylariales</taxon>
        <taxon>Diatrypaceae</taxon>
        <taxon>Diatrype</taxon>
    </lineage>
</organism>
<protein>
    <submittedName>
        <fullName evidence="2">Uncharacterized protein</fullName>
    </submittedName>
</protein>
<sequence length="333" mass="38184">MVYTTSPYTPIDLSDGDDDDLCVWDHTYDSDGEPIINHKRSSKPASKKKKASPLGEAKEESSSNQGSKQDHTETQGGSDSKMADSKQGLLPREGDQPLERQEVERGLVAAVQNLTMLSQYVLKLEVRADKTTKEAIRQTLDDTAALAAIDLLEDNLPQQELLQHIVRLSEQAARRMYLVDRHWRRQSSRKQEGQASQMLPLMGEASVKSWISIEKEDNHIMRKNPCYFTVRDLASGRKFRDWTIFLQESCGFKGNVEDDKKLLNLAWRFLDRDLRGEFPSSLTNVKAFVSELEDKFSSGQFEMALADPEKQEKVDKDLWRRIRRLWSARTRPH</sequence>
<dbReference type="EMBL" id="JAKJXP020000012">
    <property type="protein sequence ID" value="KAK7755460.1"/>
    <property type="molecule type" value="Genomic_DNA"/>
</dbReference>
<gene>
    <name evidence="2" type="ORF">SLS62_002389</name>
</gene>
<feature type="compositionally biased region" description="Basic residues" evidence="1">
    <location>
        <begin position="37"/>
        <end position="51"/>
    </location>
</feature>
<dbReference type="AlphaFoldDB" id="A0AAN9UUC3"/>
<evidence type="ECO:0000313" key="3">
    <source>
        <dbReference type="Proteomes" id="UP001320420"/>
    </source>
</evidence>
<evidence type="ECO:0000256" key="1">
    <source>
        <dbReference type="SAM" id="MobiDB-lite"/>
    </source>
</evidence>
<evidence type="ECO:0000313" key="2">
    <source>
        <dbReference type="EMBL" id="KAK7755460.1"/>
    </source>
</evidence>
<accession>A0AAN9UUC3</accession>
<reference evidence="2 3" key="1">
    <citation type="submission" date="2024-02" db="EMBL/GenBank/DDBJ databases">
        <title>De novo assembly and annotation of 12 fungi associated with fruit tree decline syndrome in Ontario, Canada.</title>
        <authorList>
            <person name="Sulman M."/>
            <person name="Ellouze W."/>
            <person name="Ilyukhin E."/>
        </authorList>
    </citation>
    <scope>NUCLEOTIDE SEQUENCE [LARGE SCALE GENOMIC DNA]</scope>
    <source>
        <strain evidence="2 3">M11/M66-122</strain>
    </source>
</reference>
<proteinExistence type="predicted"/>